<protein>
    <submittedName>
        <fullName evidence="2">Uncharacterized protein</fullName>
    </submittedName>
</protein>
<dbReference type="AlphaFoldDB" id="A0A1G9KJD5"/>
<organism evidence="2 3">
    <name type="scientific">Kriegella aquimaris</name>
    <dbReference type="NCBI Taxonomy" id="192904"/>
    <lineage>
        <taxon>Bacteria</taxon>
        <taxon>Pseudomonadati</taxon>
        <taxon>Bacteroidota</taxon>
        <taxon>Flavobacteriia</taxon>
        <taxon>Flavobacteriales</taxon>
        <taxon>Flavobacteriaceae</taxon>
        <taxon>Kriegella</taxon>
    </lineage>
</organism>
<evidence type="ECO:0000313" key="2">
    <source>
        <dbReference type="EMBL" id="SDL49565.1"/>
    </source>
</evidence>
<evidence type="ECO:0000313" key="3">
    <source>
        <dbReference type="Proteomes" id="UP000199440"/>
    </source>
</evidence>
<sequence length="66" mass="7584">MQFIELENGLLPAFSVWSIEKKAGKILPNSIKGGPISELLSVPILFLLFFTVLLFGIKFFEFKFYR</sequence>
<keyword evidence="1" id="KW-0812">Transmembrane</keyword>
<keyword evidence="3" id="KW-1185">Reference proteome</keyword>
<dbReference type="EMBL" id="FNGV01000001">
    <property type="protein sequence ID" value="SDL49565.1"/>
    <property type="molecule type" value="Genomic_DNA"/>
</dbReference>
<keyword evidence="1" id="KW-0472">Membrane</keyword>
<name>A0A1G9KJD5_9FLAO</name>
<reference evidence="2 3" key="1">
    <citation type="submission" date="2016-10" db="EMBL/GenBank/DDBJ databases">
        <authorList>
            <person name="de Groot N.N."/>
        </authorList>
    </citation>
    <scope>NUCLEOTIDE SEQUENCE [LARGE SCALE GENOMIC DNA]</scope>
    <source>
        <strain evidence="2 3">DSM 19886</strain>
    </source>
</reference>
<dbReference type="STRING" id="192904.SAMN04488514_1011008"/>
<keyword evidence="1" id="KW-1133">Transmembrane helix</keyword>
<proteinExistence type="predicted"/>
<dbReference type="Proteomes" id="UP000199440">
    <property type="component" value="Unassembled WGS sequence"/>
</dbReference>
<gene>
    <name evidence="2" type="ORF">SAMN04488514_1011008</name>
</gene>
<accession>A0A1G9KJD5</accession>
<evidence type="ECO:0000256" key="1">
    <source>
        <dbReference type="SAM" id="Phobius"/>
    </source>
</evidence>
<feature type="transmembrane region" description="Helical" evidence="1">
    <location>
        <begin position="39"/>
        <end position="60"/>
    </location>
</feature>